<evidence type="ECO:0000313" key="1">
    <source>
        <dbReference type="EMBL" id="KAF5805768.1"/>
    </source>
</evidence>
<dbReference type="EMBL" id="MNCJ02000320">
    <property type="protein sequence ID" value="KAF5805768.1"/>
    <property type="molecule type" value="Genomic_DNA"/>
</dbReference>
<sequence length="62" mass="7072">MVKLSELTSYTPRIGFDLACFMDATLRQEFVNGLNTKTPLWVLTELLSNLPKLFKLEQPPTT</sequence>
<dbReference type="AlphaFoldDB" id="A0A9K3IZ39"/>
<reference evidence="1" key="2">
    <citation type="submission" date="2020-06" db="EMBL/GenBank/DDBJ databases">
        <title>Helianthus annuus Genome sequencing and assembly Release 2.</title>
        <authorList>
            <person name="Gouzy J."/>
            <person name="Langlade N."/>
            <person name="Munos S."/>
        </authorList>
    </citation>
    <scope>NUCLEOTIDE SEQUENCE</scope>
    <source>
        <tissue evidence="1">Leaves</tissue>
    </source>
</reference>
<name>A0A9K3IZ39_HELAN</name>
<protein>
    <submittedName>
        <fullName evidence="1">Uncharacterized protein</fullName>
    </submittedName>
</protein>
<organism evidence="1 2">
    <name type="scientific">Helianthus annuus</name>
    <name type="common">Common sunflower</name>
    <dbReference type="NCBI Taxonomy" id="4232"/>
    <lineage>
        <taxon>Eukaryota</taxon>
        <taxon>Viridiplantae</taxon>
        <taxon>Streptophyta</taxon>
        <taxon>Embryophyta</taxon>
        <taxon>Tracheophyta</taxon>
        <taxon>Spermatophyta</taxon>
        <taxon>Magnoliopsida</taxon>
        <taxon>eudicotyledons</taxon>
        <taxon>Gunneridae</taxon>
        <taxon>Pentapetalae</taxon>
        <taxon>asterids</taxon>
        <taxon>campanulids</taxon>
        <taxon>Asterales</taxon>
        <taxon>Asteraceae</taxon>
        <taxon>Asteroideae</taxon>
        <taxon>Heliantheae alliance</taxon>
        <taxon>Heliantheae</taxon>
        <taxon>Helianthus</taxon>
    </lineage>
</organism>
<keyword evidence="2" id="KW-1185">Reference proteome</keyword>
<dbReference type="Proteomes" id="UP000215914">
    <property type="component" value="Unassembled WGS sequence"/>
</dbReference>
<proteinExistence type="predicted"/>
<gene>
    <name evidence="1" type="ORF">HanXRQr2_Chr05g0213361</name>
</gene>
<accession>A0A9K3IZ39</accession>
<comment type="caution">
    <text evidence="1">The sequence shown here is derived from an EMBL/GenBank/DDBJ whole genome shotgun (WGS) entry which is preliminary data.</text>
</comment>
<reference evidence="1" key="1">
    <citation type="journal article" date="2017" name="Nature">
        <title>The sunflower genome provides insights into oil metabolism, flowering and Asterid evolution.</title>
        <authorList>
            <person name="Badouin H."/>
            <person name="Gouzy J."/>
            <person name="Grassa C.J."/>
            <person name="Murat F."/>
            <person name="Staton S.E."/>
            <person name="Cottret L."/>
            <person name="Lelandais-Briere C."/>
            <person name="Owens G.L."/>
            <person name="Carrere S."/>
            <person name="Mayjonade B."/>
            <person name="Legrand L."/>
            <person name="Gill N."/>
            <person name="Kane N.C."/>
            <person name="Bowers J.E."/>
            <person name="Hubner S."/>
            <person name="Bellec A."/>
            <person name="Berard A."/>
            <person name="Berges H."/>
            <person name="Blanchet N."/>
            <person name="Boniface M.C."/>
            <person name="Brunel D."/>
            <person name="Catrice O."/>
            <person name="Chaidir N."/>
            <person name="Claudel C."/>
            <person name="Donnadieu C."/>
            <person name="Faraut T."/>
            <person name="Fievet G."/>
            <person name="Helmstetter N."/>
            <person name="King M."/>
            <person name="Knapp S.J."/>
            <person name="Lai Z."/>
            <person name="Le Paslier M.C."/>
            <person name="Lippi Y."/>
            <person name="Lorenzon L."/>
            <person name="Mandel J.R."/>
            <person name="Marage G."/>
            <person name="Marchand G."/>
            <person name="Marquand E."/>
            <person name="Bret-Mestries E."/>
            <person name="Morien E."/>
            <person name="Nambeesan S."/>
            <person name="Nguyen T."/>
            <person name="Pegot-Espagnet P."/>
            <person name="Pouilly N."/>
            <person name="Raftis F."/>
            <person name="Sallet E."/>
            <person name="Schiex T."/>
            <person name="Thomas J."/>
            <person name="Vandecasteele C."/>
            <person name="Vares D."/>
            <person name="Vear F."/>
            <person name="Vautrin S."/>
            <person name="Crespi M."/>
            <person name="Mangin B."/>
            <person name="Burke J.M."/>
            <person name="Salse J."/>
            <person name="Munos S."/>
            <person name="Vincourt P."/>
            <person name="Rieseberg L.H."/>
            <person name="Langlade N.B."/>
        </authorList>
    </citation>
    <scope>NUCLEOTIDE SEQUENCE</scope>
    <source>
        <tissue evidence="1">Leaves</tissue>
    </source>
</reference>
<evidence type="ECO:0000313" key="2">
    <source>
        <dbReference type="Proteomes" id="UP000215914"/>
    </source>
</evidence>
<dbReference type="Gramene" id="mRNA:HanXRQr2_Chr05g0213361">
    <property type="protein sequence ID" value="CDS:HanXRQr2_Chr05g0213361.1"/>
    <property type="gene ID" value="HanXRQr2_Chr05g0213361"/>
</dbReference>